<evidence type="ECO:0000313" key="5">
    <source>
        <dbReference type="Proteomes" id="UP001057991"/>
    </source>
</evidence>
<evidence type="ECO:0000256" key="2">
    <source>
        <dbReference type="RuleBase" id="RU003749"/>
    </source>
</evidence>
<dbReference type="PANTHER" id="PTHR33495:SF2">
    <property type="entry name" value="ANTI-SIGMA FACTOR ANTAGONIST TM_1081-RELATED"/>
    <property type="match status" value="1"/>
</dbReference>
<dbReference type="InterPro" id="IPR003658">
    <property type="entry name" value="Anti-sigma_ant"/>
</dbReference>
<dbReference type="PROSITE" id="PS50801">
    <property type="entry name" value="STAS"/>
    <property type="match status" value="1"/>
</dbReference>
<sequence>MGESRIDAAIAIAFKDKMRELTDGGPKRNILDMTKVEFIDSSGLGAVVASLKQVDADSKLELACLSQTVTRVFRLTRMDTVFTIHADLQSALDGGMENAV</sequence>
<dbReference type="SUPFAM" id="SSF52091">
    <property type="entry name" value="SpoIIaa-like"/>
    <property type="match status" value="1"/>
</dbReference>
<dbReference type="EMBL" id="CP080776">
    <property type="protein sequence ID" value="UWP97001.1"/>
    <property type="molecule type" value="Genomic_DNA"/>
</dbReference>
<name>A0A9Q9HFT7_9RHOB</name>
<organism evidence="4 5">
    <name type="scientific">Aliiroseovarius crassostreae</name>
    <dbReference type="NCBI Taxonomy" id="154981"/>
    <lineage>
        <taxon>Bacteria</taxon>
        <taxon>Pseudomonadati</taxon>
        <taxon>Pseudomonadota</taxon>
        <taxon>Alphaproteobacteria</taxon>
        <taxon>Rhodobacterales</taxon>
        <taxon>Paracoccaceae</taxon>
        <taxon>Aliiroseovarius</taxon>
    </lineage>
</organism>
<feature type="domain" description="STAS" evidence="3">
    <location>
        <begin position="1"/>
        <end position="95"/>
    </location>
</feature>
<dbReference type="NCBIfam" id="TIGR00377">
    <property type="entry name" value="ant_ant_sig"/>
    <property type="match status" value="1"/>
</dbReference>
<dbReference type="InterPro" id="IPR036513">
    <property type="entry name" value="STAS_dom_sf"/>
</dbReference>
<dbReference type="GO" id="GO:0043856">
    <property type="term" value="F:anti-sigma factor antagonist activity"/>
    <property type="evidence" value="ECO:0007669"/>
    <property type="project" value="InterPro"/>
</dbReference>
<evidence type="ECO:0000259" key="3">
    <source>
        <dbReference type="PROSITE" id="PS50801"/>
    </source>
</evidence>
<dbReference type="Proteomes" id="UP001057991">
    <property type="component" value="Chromosome"/>
</dbReference>
<dbReference type="Pfam" id="PF01740">
    <property type="entry name" value="STAS"/>
    <property type="match status" value="1"/>
</dbReference>
<protein>
    <recommendedName>
        <fullName evidence="2">Anti-sigma factor antagonist</fullName>
    </recommendedName>
</protein>
<evidence type="ECO:0000313" key="4">
    <source>
        <dbReference type="EMBL" id="UWP97001.1"/>
    </source>
</evidence>
<proteinExistence type="inferred from homology"/>
<evidence type="ECO:0000256" key="1">
    <source>
        <dbReference type="ARBA" id="ARBA00009013"/>
    </source>
</evidence>
<comment type="similarity">
    <text evidence="1 2">Belongs to the anti-sigma-factor antagonist family.</text>
</comment>
<reference evidence="4" key="1">
    <citation type="submission" date="2021-08" db="EMBL/GenBank/DDBJ databases">
        <authorList>
            <person name="Nwanade C."/>
            <person name="Wang M."/>
            <person name="Masoudi A."/>
            <person name="Yu Z."/>
            <person name="Liu J."/>
        </authorList>
    </citation>
    <scope>NUCLEOTIDE SEQUENCE</scope>
    <source>
        <strain evidence="4">S056</strain>
    </source>
</reference>
<gene>
    <name evidence="4" type="ORF">K3X48_13135</name>
</gene>
<dbReference type="AlphaFoldDB" id="A0A9Q9HFT7"/>
<accession>A0A9Q9HFT7</accession>
<dbReference type="CDD" id="cd07043">
    <property type="entry name" value="STAS_anti-anti-sigma_factors"/>
    <property type="match status" value="1"/>
</dbReference>
<dbReference type="Gene3D" id="3.30.750.24">
    <property type="entry name" value="STAS domain"/>
    <property type="match status" value="1"/>
</dbReference>
<dbReference type="PANTHER" id="PTHR33495">
    <property type="entry name" value="ANTI-SIGMA FACTOR ANTAGONIST TM_1081-RELATED-RELATED"/>
    <property type="match status" value="1"/>
</dbReference>
<dbReference type="InterPro" id="IPR002645">
    <property type="entry name" value="STAS_dom"/>
</dbReference>